<dbReference type="CDD" id="cd11304">
    <property type="entry name" value="Cadherin_repeat"/>
    <property type="match status" value="8"/>
</dbReference>
<feature type="domain" description="Cadherin" evidence="10">
    <location>
        <begin position="52"/>
        <end position="160"/>
    </location>
</feature>
<feature type="domain" description="Cadherin" evidence="10">
    <location>
        <begin position="17"/>
        <end position="51"/>
    </location>
</feature>
<dbReference type="SUPFAM" id="SSF49313">
    <property type="entry name" value="Cadherin-like"/>
    <property type="match status" value="8"/>
</dbReference>
<evidence type="ECO:0000256" key="3">
    <source>
        <dbReference type="ARBA" id="ARBA00022737"/>
    </source>
</evidence>
<proteinExistence type="predicted"/>
<dbReference type="Gene3D" id="2.60.40.60">
    <property type="entry name" value="Cadherins"/>
    <property type="match status" value="9"/>
</dbReference>
<dbReference type="GO" id="GO:0007156">
    <property type="term" value="P:homophilic cell adhesion via plasma membrane adhesion molecules"/>
    <property type="evidence" value="ECO:0007669"/>
    <property type="project" value="InterPro"/>
</dbReference>
<dbReference type="InterPro" id="IPR015919">
    <property type="entry name" value="Cadherin-like_sf"/>
</dbReference>
<comment type="subcellular location">
    <subcellularLocation>
        <location evidence="1">Membrane</location>
    </subcellularLocation>
</comment>
<keyword evidence="3" id="KW-0677">Repeat</keyword>
<evidence type="ECO:0000313" key="12">
    <source>
        <dbReference type="WBParaSite" id="maker-uti_cns_0004029-snap-gene-0.8-mRNA-1"/>
    </source>
</evidence>
<evidence type="ECO:0000256" key="2">
    <source>
        <dbReference type="ARBA" id="ARBA00022692"/>
    </source>
</evidence>
<keyword evidence="4 7" id="KW-0106">Calcium</keyword>
<evidence type="ECO:0000256" key="8">
    <source>
        <dbReference type="SAM" id="MobiDB-lite"/>
    </source>
</evidence>
<sequence length="1355" mass="147392">VRLAHGASIIYKSSLCTLQIVATETRTTQRFSSTATVQLQILDVNDNRPVFNQSGYAFTIPENSPINTFVGRVKATDADSGAFGTVSYALDGTDAFKFRINSTTGDIFVNVDADKNLTLLDRERFSTIFLTIEGRDGGGFVTAVQMEILLSDQNDQAPVFTRLSYFGVVKENSFTFDSPVQVEAADNDLKGSNNSIVEYRIIGGDLGGNFNIVSTSGLLMIRTPLNYESLPSSIVNLTISAYDLGVPSLNSSINVQVTVLDQNDNSPICTYALFNATVMENATSGTQILQVNATDADPPGSENSRVFFRIQTGAADKFTIDGNTGWIVVERGADLDVTRYGSRYNLSIIVYDNGTPQRNGTCIAVIFVRDVNNQRPYFEVPTRRETVQENLSLNQPLPITPQFTAKDPDTTSNLQYSILFSQMSATEGNGQQVSVSNYNYTDLLYVSSTNGTLFVKNILDREKAQEIRIPIFVQDLAAETPLPVQTATGTLIITLSDLNDESPVFQLPAVNNTYRITVSEGLRPPTDISLKALATDPDTSNPPLVYSISPPSTIFSIDTNTAQVSLKTALDRETADQHQFFVLVNDSIHITTATVYVNVSDFNDVTPSFYQFASNLSISEATSVGSLLTRVLAYDNDTGLFGTVHYRILSGGGGKFALNDTSGELRLGQALDRDVPGGEEYSLLIEAFDNPGSADSLRTSRAMMISVLDVNDNPPRFAQDNFTITSLLESMDSNQLIREISATDADTGVNAQISFSLRAIPGQNSDALNLFFVTTKQSGSVFSAAIWTRKSLTRAVGWYNLTLLATDAGTPTMTGSTNLTFFIADVNDHSPVFVYPNQTQTVIQVNESTNASSTIGKPLLVAKAIDQDYGNNTIVRFDLTSSNGDNAAFNIDAVSGLLTVATNLNREVKSEYRFSIKAYDLGVPPLTTMVNIVVQVLDVDESPPVFGPDSRVQQLSVPENSVPSSLIPGLTISGVRVGSIAKASDPDVTDKSTPICYFMLAAYEWKNATNHRVKRYLDTTPIAYNPNNATMALIVVNVGDETMTGAVSFNVTASDSKYLATTMCTIYLLSLEQQLIVVMSGVPANATRIRDAFVSYLSNITGWRIVVDNIVTHKNDDGTADNSKTDMYIHAINLKDNSIVPAATVRDKVDLLWPEMVAIYKTFGVLQVKLASQPASSDSILEIMRIALIVVACSLAILLFFACVSLWSCRRMYRRKLKAATAVAFGTNGHSNAPRTPGTNMHTYEGSNPIWLEAYNMNQYDNKNFESSDKGDSIDSSQMEPADQQIEMRFDEVEKTMEFLNDNISESGSTNFRNSREMLSSAVDAGPDILAEPTPGPGDDGLAPVNLNGVPATSI</sequence>
<dbReference type="Pfam" id="PF00028">
    <property type="entry name" value="Cadherin"/>
    <property type="match status" value="7"/>
</dbReference>
<dbReference type="WBParaSite" id="maker-uti_cns_0004029-snap-gene-0.8-mRNA-1">
    <property type="protein sequence ID" value="maker-uti_cns_0004029-snap-gene-0.8-mRNA-1"/>
    <property type="gene ID" value="maker-uti_cns_0004029-snap-gene-0.8"/>
</dbReference>
<feature type="domain" description="Cadherin" evidence="10">
    <location>
        <begin position="161"/>
        <end position="269"/>
    </location>
</feature>
<dbReference type="FunFam" id="2.60.40.60:FF:000104">
    <property type="entry name" value="cadherin-23 isoform X1"/>
    <property type="match status" value="1"/>
</dbReference>
<evidence type="ECO:0000256" key="5">
    <source>
        <dbReference type="ARBA" id="ARBA00022989"/>
    </source>
</evidence>
<accession>A0A1I8H1S1</accession>
<protein>
    <submittedName>
        <fullName evidence="12">Cadherin domain-containing protein</fullName>
    </submittedName>
</protein>
<dbReference type="FunFam" id="2.60.40.60:FF:000092">
    <property type="entry name" value="Protocadherin 8"/>
    <property type="match status" value="1"/>
</dbReference>
<dbReference type="PROSITE" id="PS50268">
    <property type="entry name" value="CADHERIN_2"/>
    <property type="match status" value="9"/>
</dbReference>
<feature type="domain" description="Cadherin" evidence="10">
    <location>
        <begin position="610"/>
        <end position="717"/>
    </location>
</feature>
<dbReference type="PANTHER" id="PTHR24026">
    <property type="entry name" value="FAT ATYPICAL CADHERIN-RELATED"/>
    <property type="match status" value="1"/>
</dbReference>
<feature type="domain" description="Cadherin" evidence="10">
    <location>
        <begin position="270"/>
        <end position="378"/>
    </location>
</feature>
<evidence type="ECO:0000256" key="6">
    <source>
        <dbReference type="ARBA" id="ARBA00023136"/>
    </source>
</evidence>
<keyword evidence="2 9" id="KW-0812">Transmembrane</keyword>
<keyword evidence="11" id="KW-1185">Reference proteome</keyword>
<dbReference type="PRINTS" id="PR00205">
    <property type="entry name" value="CADHERIN"/>
</dbReference>
<feature type="domain" description="Cadherin" evidence="10">
    <location>
        <begin position="379"/>
        <end position="505"/>
    </location>
</feature>
<feature type="region of interest" description="Disordered" evidence="8">
    <location>
        <begin position="1326"/>
        <end position="1355"/>
    </location>
</feature>
<evidence type="ECO:0000313" key="11">
    <source>
        <dbReference type="Proteomes" id="UP000095280"/>
    </source>
</evidence>
<dbReference type="InterPro" id="IPR020894">
    <property type="entry name" value="Cadherin_CS"/>
</dbReference>
<dbReference type="GO" id="GO:0005509">
    <property type="term" value="F:calcium ion binding"/>
    <property type="evidence" value="ECO:0007669"/>
    <property type="project" value="UniProtKB-UniRule"/>
</dbReference>
<feature type="domain" description="Cadherin" evidence="10">
    <location>
        <begin position="837"/>
        <end position="946"/>
    </location>
</feature>
<feature type="domain" description="Cadherin" evidence="10">
    <location>
        <begin position="719"/>
        <end position="833"/>
    </location>
</feature>
<dbReference type="GO" id="GO:0005886">
    <property type="term" value="C:plasma membrane"/>
    <property type="evidence" value="ECO:0007669"/>
    <property type="project" value="InterPro"/>
</dbReference>
<keyword evidence="5 9" id="KW-1133">Transmembrane helix</keyword>
<evidence type="ECO:0000256" key="7">
    <source>
        <dbReference type="PROSITE-ProRule" id="PRU00043"/>
    </source>
</evidence>
<dbReference type="InterPro" id="IPR002126">
    <property type="entry name" value="Cadherin-like_dom"/>
</dbReference>
<organism evidence="11 12">
    <name type="scientific">Macrostomum lignano</name>
    <dbReference type="NCBI Taxonomy" id="282301"/>
    <lineage>
        <taxon>Eukaryota</taxon>
        <taxon>Metazoa</taxon>
        <taxon>Spiralia</taxon>
        <taxon>Lophotrochozoa</taxon>
        <taxon>Platyhelminthes</taxon>
        <taxon>Rhabditophora</taxon>
        <taxon>Macrostomorpha</taxon>
        <taxon>Macrostomida</taxon>
        <taxon>Macrostomidae</taxon>
        <taxon>Macrostomum</taxon>
    </lineage>
</organism>
<dbReference type="Proteomes" id="UP000095280">
    <property type="component" value="Unplaced"/>
</dbReference>
<keyword evidence="6 9" id="KW-0472">Membrane</keyword>
<feature type="transmembrane region" description="Helical" evidence="9">
    <location>
        <begin position="1186"/>
        <end position="1209"/>
    </location>
</feature>
<dbReference type="PROSITE" id="PS00232">
    <property type="entry name" value="CADHERIN_1"/>
    <property type="match status" value="2"/>
</dbReference>
<reference evidence="12" key="1">
    <citation type="submission" date="2016-11" db="UniProtKB">
        <authorList>
            <consortium name="WormBaseParasite"/>
        </authorList>
    </citation>
    <scope>IDENTIFICATION</scope>
</reference>
<dbReference type="PANTHER" id="PTHR24026:SF133">
    <property type="entry name" value="CADHERIN-RELATED FAMILY MEMBER 2"/>
    <property type="match status" value="1"/>
</dbReference>
<dbReference type="SMART" id="SM00112">
    <property type="entry name" value="CA"/>
    <property type="match status" value="8"/>
</dbReference>
<name>A0A1I8H1S1_9PLAT</name>
<evidence type="ECO:0000256" key="1">
    <source>
        <dbReference type="ARBA" id="ARBA00004370"/>
    </source>
</evidence>
<evidence type="ECO:0000256" key="9">
    <source>
        <dbReference type="SAM" id="Phobius"/>
    </source>
</evidence>
<evidence type="ECO:0000256" key="4">
    <source>
        <dbReference type="ARBA" id="ARBA00022837"/>
    </source>
</evidence>
<feature type="domain" description="Cadherin" evidence="10">
    <location>
        <begin position="510"/>
        <end position="609"/>
    </location>
</feature>
<evidence type="ECO:0000259" key="10">
    <source>
        <dbReference type="PROSITE" id="PS50268"/>
    </source>
</evidence>